<evidence type="ECO:0000313" key="3">
    <source>
        <dbReference type="EMBL" id="GAA2080712.1"/>
    </source>
</evidence>
<proteinExistence type="predicted"/>
<sequence length="315" mass="33158">MNTTGKVTAFAVALAAAFAGAYGIGTAAEPVDQEPKAEAHDTHAGKKDSERAGGEKGEGKGAAEPPGGLQVSDGGYRLDLRTPRVSAGEKEKLRFTVRDAKGRALKAYEKEQTKELHLVLASRDLGTYRHLHPERDKSGEWSARTELPRSGDYRLFADFVPRGADEGLTLGADLAVRGEYEPEALPEPSRTVTVEDGYRVKLDGTLKAGQERKLTLNVTKDGKPVSGGLQPYLGASGHLVALRAGDLGYLHVHPSGASGSRVSFMATAPTEGGYRLFLDFKHGDEVRTAAFTVGAGGTAKAGSSHEGEGSGGHGH</sequence>
<organism evidence="3 4">
    <name type="scientific">Streptomyces albiaxialis</name>
    <dbReference type="NCBI Taxonomy" id="329523"/>
    <lineage>
        <taxon>Bacteria</taxon>
        <taxon>Bacillati</taxon>
        <taxon>Actinomycetota</taxon>
        <taxon>Actinomycetes</taxon>
        <taxon>Kitasatosporales</taxon>
        <taxon>Streptomycetaceae</taxon>
        <taxon>Streptomyces</taxon>
    </lineage>
</organism>
<evidence type="ECO:0000256" key="2">
    <source>
        <dbReference type="SAM" id="SignalP"/>
    </source>
</evidence>
<gene>
    <name evidence="3" type="ORF">GCM10009801_39140</name>
</gene>
<keyword evidence="4" id="KW-1185">Reference proteome</keyword>
<feature type="compositionally biased region" description="Basic and acidic residues" evidence="1">
    <location>
        <begin position="33"/>
        <end position="61"/>
    </location>
</feature>
<comment type="caution">
    <text evidence="3">The sequence shown here is derived from an EMBL/GenBank/DDBJ whole genome shotgun (WGS) entry which is preliminary data.</text>
</comment>
<dbReference type="EMBL" id="BAAAPE010000009">
    <property type="protein sequence ID" value="GAA2080712.1"/>
    <property type="molecule type" value="Genomic_DNA"/>
</dbReference>
<accession>A0ABN2W3V0</accession>
<name>A0ABN2W3V0_9ACTN</name>
<reference evidence="3 4" key="1">
    <citation type="journal article" date="2019" name="Int. J. Syst. Evol. Microbiol.">
        <title>The Global Catalogue of Microorganisms (GCM) 10K type strain sequencing project: providing services to taxonomists for standard genome sequencing and annotation.</title>
        <authorList>
            <consortium name="The Broad Institute Genomics Platform"/>
            <consortium name="The Broad Institute Genome Sequencing Center for Infectious Disease"/>
            <person name="Wu L."/>
            <person name="Ma J."/>
        </authorList>
    </citation>
    <scope>NUCLEOTIDE SEQUENCE [LARGE SCALE GENOMIC DNA]</scope>
    <source>
        <strain evidence="3 4">JCM 15478</strain>
    </source>
</reference>
<evidence type="ECO:0000256" key="1">
    <source>
        <dbReference type="SAM" id="MobiDB-lite"/>
    </source>
</evidence>
<feature type="region of interest" description="Disordered" evidence="1">
    <location>
        <begin position="29"/>
        <end position="78"/>
    </location>
</feature>
<keyword evidence="2" id="KW-0732">Signal</keyword>
<feature type="signal peptide" evidence="2">
    <location>
        <begin position="1"/>
        <end position="21"/>
    </location>
</feature>
<dbReference type="Proteomes" id="UP001500016">
    <property type="component" value="Unassembled WGS sequence"/>
</dbReference>
<feature type="chain" id="PRO_5046574629" description="Secreted protein" evidence="2">
    <location>
        <begin position="22"/>
        <end position="315"/>
    </location>
</feature>
<evidence type="ECO:0000313" key="4">
    <source>
        <dbReference type="Proteomes" id="UP001500016"/>
    </source>
</evidence>
<feature type="region of interest" description="Disordered" evidence="1">
    <location>
        <begin position="296"/>
        <end position="315"/>
    </location>
</feature>
<evidence type="ECO:0008006" key="5">
    <source>
        <dbReference type="Google" id="ProtNLM"/>
    </source>
</evidence>
<protein>
    <recommendedName>
        <fullName evidence="5">Secreted protein</fullName>
    </recommendedName>
</protein>
<dbReference type="RefSeq" id="WP_344529836.1">
    <property type="nucleotide sequence ID" value="NZ_BAAAPE010000009.1"/>
</dbReference>